<evidence type="ECO:0000313" key="1">
    <source>
        <dbReference type="EMBL" id="ADX66853.1"/>
    </source>
</evidence>
<dbReference type="EMBL" id="CP002455">
    <property type="protein sequence ID" value="ADX66853.1"/>
    <property type="molecule type" value="Genomic_DNA"/>
</dbReference>
<accession>F0P2W3</accession>
<gene>
    <name evidence="1" type="ordered locus">Weevi_0127</name>
</gene>
<proteinExistence type="predicted"/>
<organism evidence="1 2">
    <name type="scientific">Weeksella virosa (strain ATCC 43766 / DSM 16922 / JCM 21250 / CCUG 30538 / CDC 9751 / IAM 14551 / NBRC 16016 / NCTC 11634 / CL345/78)</name>
    <dbReference type="NCBI Taxonomy" id="865938"/>
    <lineage>
        <taxon>Bacteria</taxon>
        <taxon>Pseudomonadati</taxon>
        <taxon>Bacteroidota</taxon>
        <taxon>Flavobacteriia</taxon>
        <taxon>Flavobacteriales</taxon>
        <taxon>Weeksellaceae</taxon>
        <taxon>Weeksella</taxon>
    </lineage>
</organism>
<keyword evidence="2" id="KW-1185">Reference proteome</keyword>
<sequence length="64" mass="7357">MMKLDSKLFKKLQGEKKKADAHAFNVDLAIQTLQNICDHVWIDDSLAGQYEPLYCKVCGKEKEK</sequence>
<dbReference type="HOGENOM" id="CLU_2866692_0_0_10"/>
<name>F0P2W3_WEEVC</name>
<dbReference type="Proteomes" id="UP000008641">
    <property type="component" value="Chromosome"/>
</dbReference>
<protein>
    <submittedName>
        <fullName evidence="1">Uncharacterized protein</fullName>
    </submittedName>
</protein>
<reference evidence="1 2" key="1">
    <citation type="journal article" date="2011" name="Stand. Genomic Sci.">
        <title>Complete genome sequence of Weeksella virosa type strain (9751).</title>
        <authorList>
            <person name="Lang E."/>
            <person name="Teshima H."/>
            <person name="Lucas S."/>
            <person name="Lapidus A."/>
            <person name="Hammon N."/>
            <person name="Deshpande S."/>
            <person name="Nolan M."/>
            <person name="Cheng J.F."/>
            <person name="Pitluck S."/>
            <person name="Liolios K."/>
            <person name="Pagani I."/>
            <person name="Mikhailova N."/>
            <person name="Ivanova N."/>
            <person name="Mavromatis K."/>
            <person name="Pati A."/>
            <person name="Tapia R."/>
            <person name="Han C."/>
            <person name="Goodwin L."/>
            <person name="Chen A."/>
            <person name="Palaniappan K."/>
            <person name="Land M."/>
            <person name="Hauser L."/>
            <person name="Chang Y.J."/>
            <person name="Jeffries C.D."/>
            <person name="Brambilla E.M."/>
            <person name="Kopitz M."/>
            <person name="Rohde M."/>
            <person name="Goker M."/>
            <person name="Tindall B.J."/>
            <person name="Detter J.C."/>
            <person name="Woyke T."/>
            <person name="Bristow J."/>
            <person name="Eisen J.A."/>
            <person name="Markowitz V."/>
            <person name="Hugenholtz P."/>
            <person name="Klenk H.P."/>
            <person name="Kyrpides N.C."/>
        </authorList>
    </citation>
    <scope>NUCLEOTIDE SEQUENCE [LARGE SCALE GENOMIC DNA]</scope>
    <source>
        <strain evidence="2">ATCC 43766 / DSM 16922 / JCM 21250 / NBRC 16016 / NCTC 11634 / CL345/78</strain>
    </source>
</reference>
<evidence type="ECO:0000313" key="2">
    <source>
        <dbReference type="Proteomes" id="UP000008641"/>
    </source>
</evidence>
<dbReference type="AlphaFoldDB" id="F0P2W3"/>
<dbReference type="STRING" id="865938.Weevi_0127"/>
<reference evidence="2" key="2">
    <citation type="journal article" date="2011" name="Stand. Genomic Sci.">
        <title>Complete genome sequence of Weeksella virosa type strain (9751T).</title>
        <authorList>
            <person name="Lang E."/>
            <person name="Teshima H."/>
            <person name="Lucas S."/>
            <person name="Lapidus A."/>
            <person name="Hammon N."/>
            <person name="Deshpande S."/>
            <person name="Nolan M."/>
            <person name="Cheng J."/>
            <person name="Pitluck S."/>
            <person name="Liolios K."/>
            <person name="Pagani I."/>
            <person name="Mikhailova N."/>
            <person name="Ivanova N."/>
            <person name="Mavromatis K."/>
            <person name="Pati A."/>
            <person name="Tapia R."/>
            <person name="Han C."/>
            <person name="Goodwin L."/>
            <person name="Chen A."/>
            <person name="Palaniappan K."/>
            <person name="Land M."/>
            <person name="Hauser L."/>
            <person name="Chang Y."/>
            <person name="Jeffries C."/>
            <person name="Brambilla E."/>
            <person name="Kopitz M."/>
            <person name="Rohde M."/>
            <person name="Goker M."/>
            <person name="Tindall B."/>
            <person name="Detter J."/>
            <person name="Woyke T."/>
            <person name="Bristow J."/>
            <person name="Eisen J."/>
            <person name="Markowitz V."/>
            <person name="Hugenholtz P."/>
            <person name="Klenk H."/>
            <person name="Kyrpides N."/>
        </authorList>
    </citation>
    <scope>NUCLEOTIDE SEQUENCE [LARGE SCALE GENOMIC DNA]</scope>
    <source>
        <strain evidence="2">ATCC 43766 / DSM 16922 / JCM 21250 / NBRC 16016 / NCTC 11634 / CL345/78</strain>
    </source>
</reference>
<dbReference type="KEGG" id="wvi:Weevi_0127"/>
<dbReference type="RefSeq" id="WP_013597245.1">
    <property type="nucleotide sequence ID" value="NC_015144.1"/>
</dbReference>